<evidence type="ECO:0000313" key="3">
    <source>
        <dbReference type="Proteomes" id="UP000676336"/>
    </source>
</evidence>
<reference evidence="2" key="1">
    <citation type="submission" date="2021-02" db="EMBL/GenBank/DDBJ databases">
        <authorList>
            <person name="Nowell W R."/>
        </authorList>
    </citation>
    <scope>NUCLEOTIDE SEQUENCE</scope>
</reference>
<evidence type="ECO:0000313" key="2">
    <source>
        <dbReference type="EMBL" id="CAF4922768.1"/>
    </source>
</evidence>
<protein>
    <submittedName>
        <fullName evidence="2">Uncharacterized protein</fullName>
    </submittedName>
</protein>
<gene>
    <name evidence="2" type="ORF">SMN809_LOCUS52790</name>
</gene>
<dbReference type="AlphaFoldDB" id="A0A8S3CI26"/>
<feature type="region of interest" description="Disordered" evidence="1">
    <location>
        <begin position="111"/>
        <end position="149"/>
    </location>
</feature>
<dbReference type="EMBL" id="CAJOBI010180082">
    <property type="protein sequence ID" value="CAF4922768.1"/>
    <property type="molecule type" value="Genomic_DNA"/>
</dbReference>
<proteinExistence type="predicted"/>
<name>A0A8S3CI26_9BILA</name>
<comment type="caution">
    <text evidence="2">The sequence shown here is derived from an EMBL/GenBank/DDBJ whole genome shotgun (WGS) entry which is preliminary data.</text>
</comment>
<accession>A0A8S3CI26</accession>
<organism evidence="2 3">
    <name type="scientific">Rotaria magnacalcarata</name>
    <dbReference type="NCBI Taxonomy" id="392030"/>
    <lineage>
        <taxon>Eukaryota</taxon>
        <taxon>Metazoa</taxon>
        <taxon>Spiralia</taxon>
        <taxon>Gnathifera</taxon>
        <taxon>Rotifera</taxon>
        <taxon>Eurotatoria</taxon>
        <taxon>Bdelloidea</taxon>
        <taxon>Philodinida</taxon>
        <taxon>Philodinidae</taxon>
        <taxon>Rotaria</taxon>
    </lineage>
</organism>
<dbReference type="Proteomes" id="UP000676336">
    <property type="component" value="Unassembled WGS sequence"/>
</dbReference>
<sequence>NSANICFLSSFRSAFVTDEDANDRKSPIDTFIAFSIRLSKLLERKLQSMSTSMHDRIPIIKNTNRPLLRLRTITNIIELYPFFNCLTQMHTYDHHHYQHALPTHTHTLNKQMPIPKKKESSKKKNKSLAHVSSYRKSESTTMNSVKEETMSEIETSVLEDFVESWI</sequence>
<evidence type="ECO:0000256" key="1">
    <source>
        <dbReference type="SAM" id="MobiDB-lite"/>
    </source>
</evidence>
<feature type="non-terminal residue" evidence="2">
    <location>
        <position position="1"/>
    </location>
</feature>